<feature type="domain" description="Phosphatidic acid phosphatase type 2/haloperoxidase" evidence="2">
    <location>
        <begin position="86"/>
        <end position="194"/>
    </location>
</feature>
<dbReference type="GO" id="GO:0016020">
    <property type="term" value="C:membrane"/>
    <property type="evidence" value="ECO:0007669"/>
    <property type="project" value="UniProtKB-SubCell"/>
</dbReference>
<reference evidence="3 4" key="1">
    <citation type="submission" date="2017-01" db="EMBL/GenBank/DDBJ databases">
        <title>Genome analysis of Paenibacillus selenitrireducens ES3-24.</title>
        <authorList>
            <person name="Xu D."/>
            <person name="Yao R."/>
            <person name="Zheng S."/>
        </authorList>
    </citation>
    <scope>NUCLEOTIDE SEQUENCE [LARGE SCALE GENOMIC DNA]</scope>
    <source>
        <strain evidence="3 4">ES3-24</strain>
    </source>
</reference>
<comment type="caution">
    <text evidence="3">The sequence shown here is derived from an EMBL/GenBank/DDBJ whole genome shotgun (WGS) entry which is preliminary data.</text>
</comment>
<dbReference type="InterPro" id="IPR000326">
    <property type="entry name" value="PAP2/HPO"/>
</dbReference>
<evidence type="ECO:0000313" key="3">
    <source>
        <dbReference type="EMBL" id="OPA73396.1"/>
    </source>
</evidence>
<proteinExistence type="predicted"/>
<keyword evidence="4" id="KW-1185">Reference proteome</keyword>
<dbReference type="Gene3D" id="1.20.144.10">
    <property type="entry name" value="Phosphatidic acid phosphatase type 2/haloperoxidase"/>
    <property type="match status" value="1"/>
</dbReference>
<feature type="transmembrane region" description="Helical" evidence="1">
    <location>
        <begin position="157"/>
        <end position="178"/>
    </location>
</feature>
<keyword evidence="1" id="KW-0812">Transmembrane</keyword>
<keyword evidence="1" id="KW-0472">Membrane</keyword>
<dbReference type="EMBL" id="MSZX01000018">
    <property type="protein sequence ID" value="OPA73396.1"/>
    <property type="molecule type" value="Genomic_DNA"/>
</dbReference>
<evidence type="ECO:0000313" key="4">
    <source>
        <dbReference type="Proteomes" id="UP000190188"/>
    </source>
</evidence>
<feature type="transmembrane region" description="Helical" evidence="1">
    <location>
        <begin position="50"/>
        <end position="73"/>
    </location>
</feature>
<feature type="transmembrane region" description="Helical" evidence="1">
    <location>
        <begin position="128"/>
        <end position="145"/>
    </location>
</feature>
<accession>A0A1T2X111</accession>
<feature type="transmembrane region" description="Helical" evidence="1">
    <location>
        <begin position="85"/>
        <end position="108"/>
    </location>
</feature>
<gene>
    <name evidence="3" type="ORF">BVG16_29130</name>
</gene>
<protein>
    <submittedName>
        <fullName evidence="3">Inositol phosphorylceramide synthase</fullName>
    </submittedName>
</protein>
<dbReference type="OrthoDB" id="9790723at2"/>
<feature type="transmembrane region" description="Helical" evidence="1">
    <location>
        <begin position="12"/>
        <end position="30"/>
    </location>
</feature>
<dbReference type="SUPFAM" id="SSF48317">
    <property type="entry name" value="Acid phosphatase/Vanadium-dependent haloperoxidase"/>
    <property type="match status" value="1"/>
</dbReference>
<dbReference type="AlphaFoldDB" id="A0A1T2X111"/>
<keyword evidence="1" id="KW-1133">Transmembrane helix</keyword>
<organism evidence="3 4">
    <name type="scientific">Paenibacillus selenitireducens</name>
    <dbReference type="NCBI Taxonomy" id="1324314"/>
    <lineage>
        <taxon>Bacteria</taxon>
        <taxon>Bacillati</taxon>
        <taxon>Bacillota</taxon>
        <taxon>Bacilli</taxon>
        <taxon>Bacillales</taxon>
        <taxon>Paenibacillaceae</taxon>
        <taxon>Paenibacillus</taxon>
    </lineage>
</organism>
<sequence length="220" mass="25473">MMNQKRRWVDYKPLLWVLAIPILNIFYGLTNHPGPGIHFLATTLDEQTPFIPAFIVPYISWYPFMIITLLLIFRKNLQVYYQAMLALCCGLILSYLVYFCFQTMVLRPPVEESGILNMLVRFVYDTDQPYNCFPSIHVFTSCVMYRYASIFATRGRIFVKGLAILIIFSTLFVKQHVIADVVGGWILAETMVRCAGWCYSLFMKSSLRNKGRNSQQVSKS</sequence>
<dbReference type="STRING" id="1324314.BVG16_29130"/>
<evidence type="ECO:0000259" key="2">
    <source>
        <dbReference type="Pfam" id="PF01569"/>
    </source>
</evidence>
<dbReference type="Pfam" id="PF01569">
    <property type="entry name" value="PAP2"/>
    <property type="match status" value="1"/>
</dbReference>
<dbReference type="RefSeq" id="WP_158081832.1">
    <property type="nucleotide sequence ID" value="NZ_MSZX01000018.1"/>
</dbReference>
<dbReference type="InterPro" id="IPR036938">
    <property type="entry name" value="PAP2/HPO_sf"/>
</dbReference>
<evidence type="ECO:0000256" key="1">
    <source>
        <dbReference type="SAM" id="Phobius"/>
    </source>
</evidence>
<name>A0A1T2X111_9BACL</name>
<feature type="transmembrane region" description="Helical" evidence="1">
    <location>
        <begin position="184"/>
        <end position="202"/>
    </location>
</feature>
<dbReference type="Proteomes" id="UP000190188">
    <property type="component" value="Unassembled WGS sequence"/>
</dbReference>